<evidence type="ECO:0000256" key="1">
    <source>
        <dbReference type="ARBA" id="ARBA00009437"/>
    </source>
</evidence>
<dbReference type="PANTHER" id="PTHR30346">
    <property type="entry name" value="TRANSCRIPTIONAL DUAL REGULATOR HCAR-RELATED"/>
    <property type="match status" value="1"/>
</dbReference>
<comment type="caution">
    <text evidence="6">The sequence shown here is derived from an EMBL/GenBank/DDBJ whole genome shotgun (WGS) entry which is preliminary data.</text>
</comment>
<dbReference type="OrthoDB" id="3181812at2"/>
<evidence type="ECO:0000256" key="4">
    <source>
        <dbReference type="ARBA" id="ARBA00023163"/>
    </source>
</evidence>
<dbReference type="InterPro" id="IPR005119">
    <property type="entry name" value="LysR_subst-bd"/>
</dbReference>
<dbReference type="GO" id="GO:0032993">
    <property type="term" value="C:protein-DNA complex"/>
    <property type="evidence" value="ECO:0007669"/>
    <property type="project" value="TreeGrafter"/>
</dbReference>
<name>A0A558AP25_9PSEU</name>
<evidence type="ECO:0000259" key="5">
    <source>
        <dbReference type="PROSITE" id="PS50931"/>
    </source>
</evidence>
<dbReference type="GO" id="GO:0003700">
    <property type="term" value="F:DNA-binding transcription factor activity"/>
    <property type="evidence" value="ECO:0007669"/>
    <property type="project" value="InterPro"/>
</dbReference>
<dbReference type="Gene3D" id="1.10.10.10">
    <property type="entry name" value="Winged helix-like DNA-binding domain superfamily/Winged helix DNA-binding domain"/>
    <property type="match status" value="1"/>
</dbReference>
<dbReference type="PROSITE" id="PS50931">
    <property type="entry name" value="HTH_LYSR"/>
    <property type="match status" value="1"/>
</dbReference>
<feature type="domain" description="HTH lysR-type" evidence="5">
    <location>
        <begin position="1"/>
        <end position="58"/>
    </location>
</feature>
<dbReference type="Gene3D" id="3.40.190.10">
    <property type="entry name" value="Periplasmic binding protein-like II"/>
    <property type="match status" value="2"/>
</dbReference>
<dbReference type="EMBL" id="VJZA01000001">
    <property type="protein sequence ID" value="TVT25998.1"/>
    <property type="molecule type" value="Genomic_DNA"/>
</dbReference>
<dbReference type="FunFam" id="1.10.10.10:FF:000001">
    <property type="entry name" value="LysR family transcriptional regulator"/>
    <property type="match status" value="1"/>
</dbReference>
<reference evidence="6 7" key="1">
    <citation type="submission" date="2019-07" db="EMBL/GenBank/DDBJ databases">
        <title>New species of Amycolatopsis and Streptomyces.</title>
        <authorList>
            <person name="Duangmal K."/>
            <person name="Teo W.F.A."/>
            <person name="Lipun K."/>
        </authorList>
    </citation>
    <scope>NUCLEOTIDE SEQUENCE [LARGE SCALE GENOMIC DNA]</scope>
    <source>
        <strain evidence="6 7">JCM 30562</strain>
    </source>
</reference>
<evidence type="ECO:0000313" key="7">
    <source>
        <dbReference type="Proteomes" id="UP000318578"/>
    </source>
</evidence>
<dbReference type="PRINTS" id="PR00039">
    <property type="entry name" value="HTHLYSR"/>
</dbReference>
<keyword evidence="4" id="KW-0804">Transcription</keyword>
<dbReference type="Proteomes" id="UP000318578">
    <property type="component" value="Unassembled WGS sequence"/>
</dbReference>
<dbReference type="AlphaFoldDB" id="A0A558AP25"/>
<keyword evidence="3" id="KW-0238">DNA-binding</keyword>
<dbReference type="InterPro" id="IPR036388">
    <property type="entry name" value="WH-like_DNA-bd_sf"/>
</dbReference>
<keyword evidence="7" id="KW-1185">Reference proteome</keyword>
<organism evidence="6 7">
    <name type="scientific">Amycolatopsis acidiphila</name>
    <dbReference type="NCBI Taxonomy" id="715473"/>
    <lineage>
        <taxon>Bacteria</taxon>
        <taxon>Bacillati</taxon>
        <taxon>Actinomycetota</taxon>
        <taxon>Actinomycetes</taxon>
        <taxon>Pseudonocardiales</taxon>
        <taxon>Pseudonocardiaceae</taxon>
        <taxon>Amycolatopsis</taxon>
    </lineage>
</organism>
<protein>
    <submittedName>
        <fullName evidence="6">LysR family transcriptional regulator</fullName>
    </submittedName>
</protein>
<dbReference type="PANTHER" id="PTHR30346:SF28">
    <property type="entry name" value="HTH-TYPE TRANSCRIPTIONAL REGULATOR CYNR"/>
    <property type="match status" value="1"/>
</dbReference>
<accession>A0A558AP25</accession>
<dbReference type="InterPro" id="IPR036390">
    <property type="entry name" value="WH_DNA-bd_sf"/>
</dbReference>
<dbReference type="InterPro" id="IPR000847">
    <property type="entry name" value="LysR_HTH_N"/>
</dbReference>
<dbReference type="CDD" id="cd05466">
    <property type="entry name" value="PBP2_LTTR_substrate"/>
    <property type="match status" value="1"/>
</dbReference>
<evidence type="ECO:0000256" key="2">
    <source>
        <dbReference type="ARBA" id="ARBA00023015"/>
    </source>
</evidence>
<gene>
    <name evidence="6" type="ORF">FNH06_00790</name>
</gene>
<evidence type="ECO:0000313" key="6">
    <source>
        <dbReference type="EMBL" id="TVT25998.1"/>
    </source>
</evidence>
<comment type="similarity">
    <text evidence="1">Belongs to the LysR transcriptional regulatory family.</text>
</comment>
<dbReference type="SUPFAM" id="SSF46785">
    <property type="entry name" value="Winged helix' DNA-binding domain"/>
    <property type="match status" value="1"/>
</dbReference>
<dbReference type="Pfam" id="PF03466">
    <property type="entry name" value="LysR_substrate"/>
    <property type="match status" value="1"/>
</dbReference>
<dbReference type="GO" id="GO:0003677">
    <property type="term" value="F:DNA binding"/>
    <property type="evidence" value="ECO:0007669"/>
    <property type="project" value="UniProtKB-KW"/>
</dbReference>
<dbReference type="Pfam" id="PF00126">
    <property type="entry name" value="HTH_1"/>
    <property type="match status" value="1"/>
</dbReference>
<keyword evidence="2" id="KW-0805">Transcription regulation</keyword>
<dbReference type="SUPFAM" id="SSF53850">
    <property type="entry name" value="Periplasmic binding protein-like II"/>
    <property type="match status" value="1"/>
</dbReference>
<proteinExistence type="inferred from homology"/>
<dbReference type="RefSeq" id="WP_144632009.1">
    <property type="nucleotide sequence ID" value="NZ_BNAX01000008.1"/>
</dbReference>
<evidence type="ECO:0000256" key="3">
    <source>
        <dbReference type="ARBA" id="ARBA00023125"/>
    </source>
</evidence>
<sequence length="298" mass="32321">MELQQLKYFRAVAEEQSFTRAAKRLFVTQPNVSIQIRKLEQELGTQLFNRAHGAVTLSPAGELLDDCAQSVLSALEDTTARIRTLEREPAPPLRIGYVPSLGSTVVPAIVVHIRKAAPEIPLAFEEIADSTLIQEMLADGRLDVGVGRLPGARARVLFSEDFVVACPARGPLRKRNFGDARAFALTPFVIPSEGIGLRTQILDICRSIGFDPHVVLEAQSLDLLLGAVACGVGVSVLPRLCLDMKAGTAAVPLDHRPAARTISLAWRRQADVFHRHPQLARCLASCEAGPEEVELMAG</sequence>